<sequence>MKAANRLSAPAPPKRQPGCLIIGYPGRIKGIFG</sequence>
<evidence type="ECO:0000313" key="1">
    <source>
        <dbReference type="EMBL" id="CBA09825.1"/>
    </source>
</evidence>
<reference evidence="1" key="1">
    <citation type="journal article" date="2008" name="Proc. Natl. Acad. Sci. U.S.A.">
        <title>Whole-genome comparison of disease and carriage strains provides insights into virulence evolution in Neisseria meningitidis.</title>
        <authorList>
            <person name="Schoen C."/>
            <person name="Blom J."/>
            <person name="Claus H."/>
            <person name="Schramm-Glueck A."/>
            <person name="Brandt P."/>
            <person name="Mueller T."/>
            <person name="Goesmann A."/>
            <person name="Joseph B."/>
            <person name="Konietzny S."/>
            <person name="Kurzai O."/>
            <person name="Schmitt C."/>
            <person name="Friedrich T."/>
            <person name="Linke B."/>
            <person name="Vogel U."/>
            <person name="Frosch M."/>
        </authorList>
    </citation>
    <scope>NUCLEOTIDE SEQUENCE</scope>
    <source>
        <strain evidence="1">Alpha275</strain>
    </source>
</reference>
<name>C6SMT9_NEIME</name>
<dbReference type="AlphaFoldDB" id="C6SMT9"/>
<accession>C6SMT9</accession>
<gene>
    <name evidence="1" type="ORF">NMW_2269</name>
</gene>
<dbReference type="EMBL" id="AM889138">
    <property type="protein sequence ID" value="CBA09825.1"/>
    <property type="molecule type" value="Genomic_DNA"/>
</dbReference>
<proteinExistence type="predicted"/>
<protein>
    <submittedName>
        <fullName evidence="1">Uncharacterized protein</fullName>
    </submittedName>
</protein>
<organism evidence="1">
    <name type="scientific">Neisseria meningitidis alpha275</name>
    <dbReference type="NCBI Taxonomy" id="295996"/>
    <lineage>
        <taxon>Bacteria</taxon>
        <taxon>Pseudomonadati</taxon>
        <taxon>Pseudomonadota</taxon>
        <taxon>Betaproteobacteria</taxon>
        <taxon>Neisseriales</taxon>
        <taxon>Neisseriaceae</taxon>
        <taxon>Neisseria</taxon>
    </lineage>
</organism>